<organism evidence="2 3">
    <name type="scientific">Kribbella yunnanensis</name>
    <dbReference type="NCBI Taxonomy" id="190194"/>
    <lineage>
        <taxon>Bacteria</taxon>
        <taxon>Bacillati</taxon>
        <taxon>Actinomycetota</taxon>
        <taxon>Actinomycetes</taxon>
        <taxon>Propionibacteriales</taxon>
        <taxon>Kribbellaceae</taxon>
        <taxon>Kribbella</taxon>
    </lineage>
</organism>
<keyword evidence="1" id="KW-0812">Transmembrane</keyword>
<keyword evidence="1" id="KW-1133">Transmembrane helix</keyword>
<keyword evidence="1" id="KW-0472">Membrane</keyword>
<feature type="transmembrane region" description="Helical" evidence="1">
    <location>
        <begin position="31"/>
        <end position="50"/>
    </location>
</feature>
<evidence type="ECO:0008006" key="4">
    <source>
        <dbReference type="Google" id="ProtNLM"/>
    </source>
</evidence>
<name>A0ABP4TAR0_9ACTN</name>
<evidence type="ECO:0000256" key="1">
    <source>
        <dbReference type="SAM" id="Phobius"/>
    </source>
</evidence>
<dbReference type="Proteomes" id="UP001500280">
    <property type="component" value="Unassembled WGS sequence"/>
</dbReference>
<comment type="caution">
    <text evidence="2">The sequence shown here is derived from an EMBL/GenBank/DDBJ whole genome shotgun (WGS) entry which is preliminary data.</text>
</comment>
<accession>A0ABP4TAR0</accession>
<proteinExistence type="predicted"/>
<dbReference type="EMBL" id="BAAANF010000010">
    <property type="protein sequence ID" value="GAA1685106.1"/>
    <property type="molecule type" value="Genomic_DNA"/>
</dbReference>
<sequence length="161" mass="18036">MPSTGDLTVDVWDAEYRRTGEVVFPVRRFPAVLRVVLIGALTLLQAASMATSDQDVAWWVVDWLLLALATAVLACCLWQLATRRPTLVINAEGIRKGRKLLTWSTITTLDFSASSSGLRVRSDVPRKRLFIPRDNVRDLAMARAWLLHLQESHRGSGPSPW</sequence>
<protein>
    <recommendedName>
        <fullName evidence="4">PH domain-containing protein</fullName>
    </recommendedName>
</protein>
<reference evidence="3" key="1">
    <citation type="journal article" date="2019" name="Int. J. Syst. Evol. Microbiol.">
        <title>The Global Catalogue of Microorganisms (GCM) 10K type strain sequencing project: providing services to taxonomists for standard genome sequencing and annotation.</title>
        <authorList>
            <consortium name="The Broad Institute Genomics Platform"/>
            <consortium name="The Broad Institute Genome Sequencing Center for Infectious Disease"/>
            <person name="Wu L."/>
            <person name="Ma J."/>
        </authorList>
    </citation>
    <scope>NUCLEOTIDE SEQUENCE [LARGE SCALE GENOMIC DNA]</scope>
    <source>
        <strain evidence="3">JCM 14307</strain>
    </source>
</reference>
<keyword evidence="3" id="KW-1185">Reference proteome</keyword>
<dbReference type="RefSeq" id="WP_344151541.1">
    <property type="nucleotide sequence ID" value="NZ_BAAANF010000010.1"/>
</dbReference>
<feature type="transmembrane region" description="Helical" evidence="1">
    <location>
        <begin position="56"/>
        <end position="78"/>
    </location>
</feature>
<evidence type="ECO:0000313" key="3">
    <source>
        <dbReference type="Proteomes" id="UP001500280"/>
    </source>
</evidence>
<evidence type="ECO:0000313" key="2">
    <source>
        <dbReference type="EMBL" id="GAA1685106.1"/>
    </source>
</evidence>
<gene>
    <name evidence="2" type="ORF">GCM10009745_31960</name>
</gene>